<organism evidence="3 4">
    <name type="scientific">Haloarcula onubensis</name>
    <dbReference type="NCBI Taxonomy" id="2950539"/>
    <lineage>
        <taxon>Archaea</taxon>
        <taxon>Methanobacteriati</taxon>
        <taxon>Methanobacteriota</taxon>
        <taxon>Stenosarchaea group</taxon>
        <taxon>Halobacteria</taxon>
        <taxon>Halobacteriales</taxon>
        <taxon>Haloarculaceae</taxon>
        <taxon>Haloarcula</taxon>
    </lineage>
</organism>
<keyword evidence="4" id="KW-1185">Reference proteome</keyword>
<reference evidence="3 4" key="1">
    <citation type="submission" date="2022-06" db="EMBL/GenBank/DDBJ databases">
        <title>Halomicroarcula sp. a new haloarchaeum isolate from saline soil.</title>
        <authorList>
            <person name="Strakova D."/>
            <person name="Galisteo C."/>
            <person name="Sanchez-Porro C."/>
            <person name="Ventosa A."/>
        </authorList>
    </citation>
    <scope>NUCLEOTIDE SEQUENCE [LARGE SCALE GENOMIC DNA]</scope>
    <source>
        <strain evidence="3 4">S3CR25-11</strain>
    </source>
</reference>
<proteinExistence type="predicted"/>
<feature type="region of interest" description="Disordered" evidence="1">
    <location>
        <begin position="220"/>
        <end position="247"/>
    </location>
</feature>
<feature type="transmembrane region" description="Helical" evidence="2">
    <location>
        <begin position="463"/>
        <end position="484"/>
    </location>
</feature>
<feature type="transmembrane region" description="Helical" evidence="2">
    <location>
        <begin position="622"/>
        <end position="638"/>
    </location>
</feature>
<keyword evidence="2" id="KW-0472">Membrane</keyword>
<dbReference type="RefSeq" id="WP_310901045.1">
    <property type="nucleotide sequence ID" value="NZ_JAMQOS010000004.1"/>
</dbReference>
<feature type="region of interest" description="Disordered" evidence="1">
    <location>
        <begin position="714"/>
        <end position="776"/>
    </location>
</feature>
<name>A0ABU2FSI5_9EURY</name>
<evidence type="ECO:0000313" key="4">
    <source>
        <dbReference type="Proteomes" id="UP001268864"/>
    </source>
</evidence>
<feature type="compositionally biased region" description="Basic and acidic residues" evidence="1">
    <location>
        <begin position="740"/>
        <end position="768"/>
    </location>
</feature>
<feature type="transmembrane region" description="Helical" evidence="2">
    <location>
        <begin position="505"/>
        <end position="532"/>
    </location>
</feature>
<protein>
    <submittedName>
        <fullName evidence="3">DUF4129 domain-containing protein</fullName>
    </submittedName>
</protein>
<feature type="transmembrane region" description="Helical" evidence="2">
    <location>
        <begin position="644"/>
        <end position="660"/>
    </location>
</feature>
<evidence type="ECO:0000313" key="3">
    <source>
        <dbReference type="EMBL" id="MDS0283211.1"/>
    </source>
</evidence>
<keyword evidence="2" id="KW-0812">Transmembrane</keyword>
<comment type="caution">
    <text evidence="3">The sequence shown here is derived from an EMBL/GenBank/DDBJ whole genome shotgun (WGS) entry which is preliminary data.</text>
</comment>
<feature type="compositionally biased region" description="Low complexity" evidence="1">
    <location>
        <begin position="87"/>
        <end position="100"/>
    </location>
</feature>
<dbReference type="Proteomes" id="UP001268864">
    <property type="component" value="Unassembled WGS sequence"/>
</dbReference>
<accession>A0ABU2FSI5</accession>
<sequence length="776" mass="81418">MTPSSGDGDGGVDSRQLLLVSVCLVGLVTAAFLAPVTNENEPIGIDGSAVPADLVADFVEFLLGRAPDSVDAADGGDDGSGNPGPVPDWLVDLLDGLPLLEFGDTDAPERDDGPDGPESDDGGGGGIPDWLRDIADDLPGIDFGDDEGRAGGEPTPCQVYVGGNPRPGTETTVLVTVEGDPTSGVRVWFNDEYVGRTNDRGAVSGEVPYVEELEVTVESPTDRPCAFSREPSLGDPQPRPADAGQPAAVVGRSVGAAIGAGVAGAGMSSTGGAVRLGGDRTAAFVSLPDRSNQQATPGGANNSSRYRVAGDTSLRIEGEPYPNADVTLVATVRGVPMRDATVTVDGEAVGETDRAGRYRLSLPDRDGITVAVTRGEIRGQRRIDIWEVDLAFARKLVVPGETTTLNVTRDGAPVANATVTLAGQRLGTTGPDGSVTLDLPMRADGTVRAVTDAGDATVPLWRAYWLTGGLSLLLLGLSASTTWLTARRRDRATARRVALWWTRAAALFVGVAVWELRGLVGVGAVVLLVGLVRYRRAVAAGGATAAEQSASALDWCRRLVLRAVSGLEATVDWLRYQTGRLAAWLRSLPLSVSGLLGRLRARLRSLTAAALARFRGLSRRQVGAAALAFGLLLAATAALGARGFVLAALALLLVAVGWWLRRRRSGPDTTGGSAGTGAGSETSVASATGDDETPTLRRLWRRLAQRVTPADWRTRTPAEVSRRAVEKGFPRGPVETLTDAFRDVEYGGQSEESRREQARAAFDKLDRETDGEETER</sequence>
<gene>
    <name evidence="3" type="ORF">NDI86_13850</name>
</gene>
<keyword evidence="2" id="KW-1133">Transmembrane helix</keyword>
<feature type="region of interest" description="Disordered" evidence="1">
    <location>
        <begin position="69"/>
        <end position="155"/>
    </location>
</feature>
<feature type="region of interest" description="Disordered" evidence="1">
    <location>
        <begin position="667"/>
        <end position="692"/>
    </location>
</feature>
<evidence type="ECO:0000256" key="1">
    <source>
        <dbReference type="SAM" id="MobiDB-lite"/>
    </source>
</evidence>
<feature type="compositionally biased region" description="Low complexity" evidence="1">
    <location>
        <begin position="679"/>
        <end position="688"/>
    </location>
</feature>
<feature type="compositionally biased region" description="Basic and acidic residues" evidence="1">
    <location>
        <begin position="714"/>
        <end position="729"/>
    </location>
</feature>
<evidence type="ECO:0000256" key="2">
    <source>
        <dbReference type="SAM" id="Phobius"/>
    </source>
</evidence>
<dbReference type="EMBL" id="JAMQOS010000004">
    <property type="protein sequence ID" value="MDS0283211.1"/>
    <property type="molecule type" value="Genomic_DNA"/>
</dbReference>